<gene>
    <name evidence="2" type="ORF">GALMADRAFT_1203346</name>
</gene>
<name>A0A067S5S9_GALM3</name>
<accession>A0A067S5S9</accession>
<dbReference type="HOGENOM" id="CLU_2109239_0_0_1"/>
<dbReference type="EMBL" id="KL142426">
    <property type="protein sequence ID" value="KDR66161.1"/>
    <property type="molecule type" value="Genomic_DNA"/>
</dbReference>
<sequence>MSHLRYKSSRSPFVRSNSSINGRKPEVEPLDDGTDAGWLSYKKDRRATYSIVNFGHCYCTTAREPTTLTGIPHLTPQFPTPHPAANPDSPRRLHASSRVCGRRRPCEVKWWSAGL</sequence>
<feature type="region of interest" description="Disordered" evidence="1">
    <location>
        <begin position="1"/>
        <end position="35"/>
    </location>
</feature>
<reference evidence="3" key="1">
    <citation type="journal article" date="2014" name="Proc. Natl. Acad. Sci. U.S.A.">
        <title>Extensive sampling of basidiomycete genomes demonstrates inadequacy of the white-rot/brown-rot paradigm for wood decay fungi.</title>
        <authorList>
            <person name="Riley R."/>
            <person name="Salamov A.A."/>
            <person name="Brown D.W."/>
            <person name="Nagy L.G."/>
            <person name="Floudas D."/>
            <person name="Held B.W."/>
            <person name="Levasseur A."/>
            <person name="Lombard V."/>
            <person name="Morin E."/>
            <person name="Otillar R."/>
            <person name="Lindquist E.A."/>
            <person name="Sun H."/>
            <person name="LaButti K.M."/>
            <person name="Schmutz J."/>
            <person name="Jabbour D."/>
            <person name="Luo H."/>
            <person name="Baker S.E."/>
            <person name="Pisabarro A.G."/>
            <person name="Walton J.D."/>
            <person name="Blanchette R.A."/>
            <person name="Henrissat B."/>
            <person name="Martin F."/>
            <person name="Cullen D."/>
            <person name="Hibbett D.S."/>
            <person name="Grigoriev I.V."/>
        </authorList>
    </citation>
    <scope>NUCLEOTIDE SEQUENCE [LARGE SCALE GENOMIC DNA]</scope>
    <source>
        <strain evidence="3">CBS 339.88</strain>
    </source>
</reference>
<dbReference type="Proteomes" id="UP000027222">
    <property type="component" value="Unassembled WGS sequence"/>
</dbReference>
<evidence type="ECO:0000256" key="1">
    <source>
        <dbReference type="SAM" id="MobiDB-lite"/>
    </source>
</evidence>
<proteinExistence type="predicted"/>
<evidence type="ECO:0000313" key="3">
    <source>
        <dbReference type="Proteomes" id="UP000027222"/>
    </source>
</evidence>
<feature type="region of interest" description="Disordered" evidence="1">
    <location>
        <begin position="70"/>
        <end position="97"/>
    </location>
</feature>
<dbReference type="AlphaFoldDB" id="A0A067S5S9"/>
<protein>
    <submittedName>
        <fullName evidence="2">Uncharacterized protein</fullName>
    </submittedName>
</protein>
<organism evidence="2 3">
    <name type="scientific">Galerina marginata (strain CBS 339.88)</name>
    <dbReference type="NCBI Taxonomy" id="685588"/>
    <lineage>
        <taxon>Eukaryota</taxon>
        <taxon>Fungi</taxon>
        <taxon>Dikarya</taxon>
        <taxon>Basidiomycota</taxon>
        <taxon>Agaricomycotina</taxon>
        <taxon>Agaricomycetes</taxon>
        <taxon>Agaricomycetidae</taxon>
        <taxon>Agaricales</taxon>
        <taxon>Agaricineae</taxon>
        <taxon>Strophariaceae</taxon>
        <taxon>Galerina</taxon>
    </lineage>
</organism>
<evidence type="ECO:0000313" key="2">
    <source>
        <dbReference type="EMBL" id="KDR66161.1"/>
    </source>
</evidence>
<keyword evidence="3" id="KW-1185">Reference proteome</keyword>
<feature type="compositionally biased region" description="Low complexity" evidence="1">
    <location>
        <begin position="9"/>
        <end position="19"/>
    </location>
</feature>